<feature type="transmembrane region" description="Helical" evidence="1">
    <location>
        <begin position="46"/>
        <end position="71"/>
    </location>
</feature>
<evidence type="ECO:0000313" key="2">
    <source>
        <dbReference type="EMBL" id="GGJ06304.1"/>
    </source>
</evidence>
<dbReference type="Proteomes" id="UP000633263">
    <property type="component" value="Unassembled WGS sequence"/>
</dbReference>
<evidence type="ECO:0000256" key="1">
    <source>
        <dbReference type="SAM" id="Phobius"/>
    </source>
</evidence>
<keyword evidence="3" id="KW-1185">Reference proteome</keyword>
<protein>
    <submittedName>
        <fullName evidence="2">Uncharacterized protein</fullName>
    </submittedName>
</protein>
<accession>A0ABQ2CU48</accession>
<keyword evidence="1" id="KW-0472">Membrane</keyword>
<gene>
    <name evidence="2" type="ORF">GCM10009083_24090</name>
</gene>
<feature type="transmembrane region" description="Helical" evidence="1">
    <location>
        <begin position="7"/>
        <end position="34"/>
    </location>
</feature>
<evidence type="ECO:0000313" key="3">
    <source>
        <dbReference type="Proteomes" id="UP000633263"/>
    </source>
</evidence>
<reference evidence="3" key="1">
    <citation type="journal article" date="2019" name="Int. J. Syst. Evol. Microbiol.">
        <title>The Global Catalogue of Microorganisms (GCM) 10K type strain sequencing project: providing services to taxonomists for standard genome sequencing and annotation.</title>
        <authorList>
            <consortium name="The Broad Institute Genomics Platform"/>
            <consortium name="The Broad Institute Genome Sequencing Center for Infectious Disease"/>
            <person name="Wu L."/>
            <person name="Ma J."/>
        </authorList>
    </citation>
    <scope>NUCLEOTIDE SEQUENCE [LARGE SCALE GENOMIC DNA]</scope>
    <source>
        <strain evidence="3">JCM 11590</strain>
    </source>
</reference>
<name>A0ABQ2CU48_9GAMM</name>
<keyword evidence="1" id="KW-0812">Transmembrane</keyword>
<comment type="caution">
    <text evidence="2">The sequence shown here is derived from an EMBL/GenBank/DDBJ whole genome shotgun (WGS) entry which is preliminary data.</text>
</comment>
<organism evidence="2 3">
    <name type="scientific">Halopseudomonas pertucinogena</name>
    <dbReference type="NCBI Taxonomy" id="86175"/>
    <lineage>
        <taxon>Bacteria</taxon>
        <taxon>Pseudomonadati</taxon>
        <taxon>Pseudomonadota</taxon>
        <taxon>Gammaproteobacteria</taxon>
        <taxon>Pseudomonadales</taxon>
        <taxon>Pseudomonadaceae</taxon>
        <taxon>Halopseudomonas</taxon>
    </lineage>
</organism>
<keyword evidence="1" id="KW-1133">Transmembrane helix</keyword>
<sequence>MSKGAMGFWVGVSWVMAIATVFAALLLCIGYGVIEVQGRYITKTVVNWPLVAGCAISAAYAVMFAVAMSMMRISALNTRAMFQRILEQEARAAEELSPGQDPGAE</sequence>
<dbReference type="EMBL" id="BMNN01000006">
    <property type="protein sequence ID" value="GGJ06304.1"/>
    <property type="molecule type" value="Genomic_DNA"/>
</dbReference>
<proteinExistence type="predicted"/>
<dbReference type="RefSeq" id="WP_188636903.1">
    <property type="nucleotide sequence ID" value="NZ_BMNN01000006.1"/>
</dbReference>